<evidence type="ECO:0000259" key="1">
    <source>
        <dbReference type="Pfam" id="PF00852"/>
    </source>
</evidence>
<dbReference type="KEGG" id="ncb:C0V82_06500"/>
<dbReference type="OrthoDB" id="9791032at2"/>
<feature type="domain" description="Fucosyltransferase C-terminal" evidence="1">
    <location>
        <begin position="143"/>
        <end position="254"/>
    </location>
</feature>
<protein>
    <recommendedName>
        <fullName evidence="1">Fucosyltransferase C-terminal domain-containing protein</fullName>
    </recommendedName>
</protein>
<dbReference type="Pfam" id="PF00852">
    <property type="entry name" value="Glyco_transf_10"/>
    <property type="match status" value="1"/>
</dbReference>
<dbReference type="Gene3D" id="3.40.50.11660">
    <property type="entry name" value="Glycosyl transferase family 10, C-terminal domain"/>
    <property type="match status" value="1"/>
</dbReference>
<keyword evidence="3" id="KW-1185">Reference proteome</keyword>
<gene>
    <name evidence="2" type="ORF">C0V82_06500</name>
</gene>
<sequence length="272" mass="31800">MLAENFGVEWLRINLPFPCEVHWCQPMRIESNENYKVLLINCEPLEFLIDVEELSKIYRFFDLIIAYHPRYSIFPNCVIRPFGCLYTTKIPSRKEFSTSFLFSMGGDRPKRTGYAERLRFLHGLSQGAAMPLRIYKGRQFAAEDRVPYPLLPDDTKNILFESMFHVAIENAFDEHYFTEKLMDCFATYTIPIYMGSPNIGEYFDVDGMILISPGDNVMDILNRLSISDYWDRLKGMTENWKRAQKYFAYLQACRSLIVEASRCRQVSQTSAL</sequence>
<proteinExistence type="predicted"/>
<accession>A0A2K9NCL0</accession>
<evidence type="ECO:0000313" key="3">
    <source>
        <dbReference type="Proteomes" id="UP000234752"/>
    </source>
</evidence>
<dbReference type="EMBL" id="CP025611">
    <property type="protein sequence ID" value="AUN29915.1"/>
    <property type="molecule type" value="Genomic_DNA"/>
</dbReference>
<organism evidence="2 3">
    <name type="scientific">Niveispirillum cyanobacteriorum</name>
    <dbReference type="NCBI Taxonomy" id="1612173"/>
    <lineage>
        <taxon>Bacteria</taxon>
        <taxon>Pseudomonadati</taxon>
        <taxon>Pseudomonadota</taxon>
        <taxon>Alphaproteobacteria</taxon>
        <taxon>Rhodospirillales</taxon>
        <taxon>Azospirillaceae</taxon>
        <taxon>Niveispirillum</taxon>
    </lineage>
</organism>
<dbReference type="InterPro" id="IPR055270">
    <property type="entry name" value="Glyco_tran_10_C"/>
</dbReference>
<reference evidence="2 3" key="1">
    <citation type="submission" date="2017-12" db="EMBL/GenBank/DDBJ databases">
        <title>Genomes of bacteria within cyanobacterial aggregates.</title>
        <authorList>
            <person name="Cai H."/>
        </authorList>
    </citation>
    <scope>NUCLEOTIDE SEQUENCE [LARGE SCALE GENOMIC DNA]</scope>
    <source>
        <strain evidence="2 3">TH16</strain>
    </source>
</reference>
<dbReference type="RefSeq" id="WP_102111627.1">
    <property type="nucleotide sequence ID" value="NZ_BMGN01000003.1"/>
</dbReference>
<name>A0A2K9NCL0_9PROT</name>
<dbReference type="SUPFAM" id="SSF53756">
    <property type="entry name" value="UDP-Glycosyltransferase/glycogen phosphorylase"/>
    <property type="match status" value="1"/>
</dbReference>
<evidence type="ECO:0000313" key="2">
    <source>
        <dbReference type="EMBL" id="AUN29915.1"/>
    </source>
</evidence>
<dbReference type="Proteomes" id="UP000234752">
    <property type="component" value="Chromosome eg_1"/>
</dbReference>
<dbReference type="InterPro" id="IPR038577">
    <property type="entry name" value="GT10-like_C_sf"/>
</dbReference>
<dbReference type="AlphaFoldDB" id="A0A2K9NCL0"/>